<evidence type="ECO:0000313" key="2">
    <source>
        <dbReference type="Proteomes" id="UP001497700"/>
    </source>
</evidence>
<accession>A0ACB9ZC95</accession>
<sequence>MAQPSNESFTPSFSAIMPACELSDADSRKLFEETEKKQAKLIQRLAGIKHKPNEAKAMACASHEQFAEFWKDFCEESHDNFERRHLSGPGRWARKSQNFGANAIIFMNDMKPILDVCKQISQPYSEAAIGIVSVLLVVASNKTKTEAKLVHAFESISDRLSGFKILNSCFTFDGDHERKLRRRILLAHLAFIDLAMEITKYYILPAYHRWSIAAFKSTKFQELIDKVNEHVMDVRLICEELVTLNVTQMKVTIRKLQLDQATDHLARFLELLGIPTWSLKQAHEEISRYRARLEYEQWQEQGYDQMSEARIEKFRQKGAFAQWSKSANPAMLILTGINNTNIAFIKFHCWISPIAIDAVMRYRDEGAIYAFHTFCNDGPSRRSASACLSVIAAQLLNARTQGLGDSQLSILSLAQEVSRLAVEEDDTTKVNAIGRLLCEIVKTFDHGETIHIIIDRLDLCQESGRDDIPRVMADVLNESSCTVKALLVTQWEYDWRLNEREIKARLRPPNSLLLDSETQEIVDYIE</sequence>
<gene>
    <name evidence="1" type="ORF">F4820DRAFT_409063</name>
</gene>
<evidence type="ECO:0000313" key="1">
    <source>
        <dbReference type="EMBL" id="KAI4868633.1"/>
    </source>
</evidence>
<keyword evidence="2" id="KW-1185">Reference proteome</keyword>
<organism evidence="1 2">
    <name type="scientific">Hypoxylon rubiginosum</name>
    <dbReference type="NCBI Taxonomy" id="110542"/>
    <lineage>
        <taxon>Eukaryota</taxon>
        <taxon>Fungi</taxon>
        <taxon>Dikarya</taxon>
        <taxon>Ascomycota</taxon>
        <taxon>Pezizomycotina</taxon>
        <taxon>Sordariomycetes</taxon>
        <taxon>Xylariomycetidae</taxon>
        <taxon>Xylariales</taxon>
        <taxon>Hypoxylaceae</taxon>
        <taxon>Hypoxylon</taxon>
    </lineage>
</organism>
<proteinExistence type="predicted"/>
<dbReference type="Proteomes" id="UP001497700">
    <property type="component" value="Unassembled WGS sequence"/>
</dbReference>
<name>A0ACB9ZC95_9PEZI</name>
<dbReference type="EMBL" id="MU393436">
    <property type="protein sequence ID" value="KAI4868633.1"/>
    <property type="molecule type" value="Genomic_DNA"/>
</dbReference>
<reference evidence="1 2" key="1">
    <citation type="journal article" date="2022" name="New Phytol.">
        <title>Ecological generalism drives hyperdiversity of secondary metabolite gene clusters in xylarialean endophytes.</title>
        <authorList>
            <person name="Franco M.E.E."/>
            <person name="Wisecaver J.H."/>
            <person name="Arnold A.E."/>
            <person name="Ju Y.M."/>
            <person name="Slot J.C."/>
            <person name="Ahrendt S."/>
            <person name="Moore L.P."/>
            <person name="Eastman K.E."/>
            <person name="Scott K."/>
            <person name="Konkel Z."/>
            <person name="Mondo S.J."/>
            <person name="Kuo A."/>
            <person name="Hayes R.D."/>
            <person name="Haridas S."/>
            <person name="Andreopoulos B."/>
            <person name="Riley R."/>
            <person name="LaButti K."/>
            <person name="Pangilinan J."/>
            <person name="Lipzen A."/>
            <person name="Amirebrahimi M."/>
            <person name="Yan J."/>
            <person name="Adam C."/>
            <person name="Keymanesh K."/>
            <person name="Ng V."/>
            <person name="Louie K."/>
            <person name="Northen T."/>
            <person name="Drula E."/>
            <person name="Henrissat B."/>
            <person name="Hsieh H.M."/>
            <person name="Youens-Clark K."/>
            <person name="Lutzoni F."/>
            <person name="Miadlikowska J."/>
            <person name="Eastwood D.C."/>
            <person name="Hamelin R.C."/>
            <person name="Grigoriev I.V."/>
            <person name="U'Ren J.M."/>
        </authorList>
    </citation>
    <scope>NUCLEOTIDE SEQUENCE [LARGE SCALE GENOMIC DNA]</scope>
    <source>
        <strain evidence="1 2">CBS 119005</strain>
    </source>
</reference>
<protein>
    <submittedName>
        <fullName evidence="1">Uncharacterized protein</fullName>
    </submittedName>
</protein>
<comment type="caution">
    <text evidence="1">The sequence shown here is derived from an EMBL/GenBank/DDBJ whole genome shotgun (WGS) entry which is preliminary data.</text>
</comment>